<dbReference type="Proteomes" id="UP001529510">
    <property type="component" value="Unassembled WGS sequence"/>
</dbReference>
<keyword evidence="3" id="KW-1185">Reference proteome</keyword>
<organism evidence="2 3">
    <name type="scientific">Cirrhinus mrigala</name>
    <name type="common">Mrigala</name>
    <dbReference type="NCBI Taxonomy" id="683832"/>
    <lineage>
        <taxon>Eukaryota</taxon>
        <taxon>Metazoa</taxon>
        <taxon>Chordata</taxon>
        <taxon>Craniata</taxon>
        <taxon>Vertebrata</taxon>
        <taxon>Euteleostomi</taxon>
        <taxon>Actinopterygii</taxon>
        <taxon>Neopterygii</taxon>
        <taxon>Teleostei</taxon>
        <taxon>Ostariophysi</taxon>
        <taxon>Cypriniformes</taxon>
        <taxon>Cyprinidae</taxon>
        <taxon>Labeoninae</taxon>
        <taxon>Labeonini</taxon>
        <taxon>Cirrhinus</taxon>
    </lineage>
</organism>
<dbReference type="EMBL" id="JAMKFB020000018">
    <property type="protein sequence ID" value="KAL0168823.1"/>
    <property type="molecule type" value="Genomic_DNA"/>
</dbReference>
<evidence type="ECO:0000313" key="2">
    <source>
        <dbReference type="EMBL" id="KAL0168823.1"/>
    </source>
</evidence>
<proteinExistence type="predicted"/>
<feature type="region of interest" description="Disordered" evidence="1">
    <location>
        <begin position="1"/>
        <end position="73"/>
    </location>
</feature>
<protein>
    <submittedName>
        <fullName evidence="2">Uncharacterized protein</fullName>
    </submittedName>
</protein>
<comment type="caution">
    <text evidence="2">The sequence shown here is derived from an EMBL/GenBank/DDBJ whole genome shotgun (WGS) entry which is preliminary data.</text>
</comment>
<name>A0ABD0P402_CIRMR</name>
<reference evidence="2 3" key="1">
    <citation type="submission" date="2024-05" db="EMBL/GenBank/DDBJ databases">
        <title>Genome sequencing and assembly of Indian major carp, Cirrhinus mrigala (Hamilton, 1822).</title>
        <authorList>
            <person name="Mohindra V."/>
            <person name="Chowdhury L.M."/>
            <person name="Lal K."/>
            <person name="Jena J.K."/>
        </authorList>
    </citation>
    <scope>NUCLEOTIDE SEQUENCE [LARGE SCALE GENOMIC DNA]</scope>
    <source>
        <strain evidence="2">CM1030</strain>
        <tissue evidence="2">Blood</tissue>
    </source>
</reference>
<evidence type="ECO:0000256" key="1">
    <source>
        <dbReference type="SAM" id="MobiDB-lite"/>
    </source>
</evidence>
<gene>
    <name evidence="2" type="ORF">M9458_037045</name>
</gene>
<accession>A0ABD0P402</accession>
<feature type="non-terminal residue" evidence="2">
    <location>
        <position position="1"/>
    </location>
</feature>
<feature type="non-terminal residue" evidence="2">
    <location>
        <position position="73"/>
    </location>
</feature>
<feature type="compositionally biased region" description="Basic and acidic residues" evidence="1">
    <location>
        <begin position="1"/>
        <end position="41"/>
    </location>
</feature>
<sequence length="73" mass="8486">TEPQDRARRRERLTERQKLHQMKRDHELQENTKRKVLRLEEGLEGDALSGSDDEGAGSSKKRKDEDGQTVDIQ</sequence>
<evidence type="ECO:0000313" key="3">
    <source>
        <dbReference type="Proteomes" id="UP001529510"/>
    </source>
</evidence>
<dbReference type="AlphaFoldDB" id="A0ABD0P402"/>